<accession>A0A0B7NXH1</accession>
<dbReference type="Pfam" id="PF00107">
    <property type="entry name" value="ADH_zinc_N"/>
    <property type="match status" value="1"/>
</dbReference>
<evidence type="ECO:0000256" key="1">
    <source>
        <dbReference type="ARBA" id="ARBA00001947"/>
    </source>
</evidence>
<dbReference type="InterPro" id="IPR011032">
    <property type="entry name" value="GroES-like_sf"/>
</dbReference>
<evidence type="ECO:0000259" key="4">
    <source>
        <dbReference type="Pfam" id="PF08240"/>
    </source>
</evidence>
<dbReference type="InterPro" id="IPR036291">
    <property type="entry name" value="NAD(P)-bd_dom_sf"/>
</dbReference>
<dbReference type="GO" id="GO:0016491">
    <property type="term" value="F:oxidoreductase activity"/>
    <property type="evidence" value="ECO:0007669"/>
    <property type="project" value="UniProtKB-KW"/>
</dbReference>
<dbReference type="Gene3D" id="3.90.180.10">
    <property type="entry name" value="Medium-chain alcohol dehydrogenases, catalytic domain"/>
    <property type="match status" value="1"/>
</dbReference>
<evidence type="ECO:0000256" key="2">
    <source>
        <dbReference type="ARBA" id="ARBA00023002"/>
    </source>
</evidence>
<proteinExistence type="predicted"/>
<dbReference type="InterPro" id="IPR050129">
    <property type="entry name" value="Zn_alcohol_dh"/>
</dbReference>
<keyword evidence="2" id="KW-0560">Oxidoreductase</keyword>
<gene>
    <name evidence="5" type="ORF">PFCIRM138_09595</name>
</gene>
<sequence length="354" mass="38163">MTESMNAAVMYGPGDVRFEDVPRPACPEGGFVLKVEAVGLCGSDIRNLTTDSRSGQYPFIYGHEVVGRVVETDTTEELYQVGRLLYVYPEAACLKCEFCRSGHSEQCINVEHYTEHPGGFAQYITYTRSRVERGAVYPIPEGADPVLATLAEPLSSTYACIENVGVGLHDTVAIIGAGPIGIMLAVLSKMRGARSVIIVDVTQARLDKAGSFGVDHVVNARTSDPVQEVLRLTGGGGASIVISANPSTEAQGEALLMARPTGTVVFFGGVAKGALSELDTNIIHYRSLWVYGHYGANSMQVQRAFELSLDSRFPTRQILTHILPLSEINEAVELTRSGEAIKVALLPNERSQDV</sequence>
<dbReference type="Gene3D" id="3.40.50.720">
    <property type="entry name" value="NAD(P)-binding Rossmann-like Domain"/>
    <property type="match status" value="1"/>
</dbReference>
<dbReference type="SUPFAM" id="SSF50129">
    <property type="entry name" value="GroES-like"/>
    <property type="match status" value="1"/>
</dbReference>
<dbReference type="Pfam" id="PF08240">
    <property type="entry name" value="ADH_N"/>
    <property type="match status" value="1"/>
</dbReference>
<feature type="domain" description="Alcohol dehydrogenase-like N-terminal" evidence="4">
    <location>
        <begin position="30"/>
        <end position="130"/>
    </location>
</feature>
<protein>
    <submittedName>
        <fullName evidence="5">Oxidoreductase, zinc-binding dehydrogenase family protein</fullName>
    </submittedName>
</protein>
<organism evidence="5">
    <name type="scientific">Propionibacterium freudenreichii subsp. freudenreichii</name>
    <dbReference type="NCBI Taxonomy" id="66712"/>
    <lineage>
        <taxon>Bacteria</taxon>
        <taxon>Bacillati</taxon>
        <taxon>Actinomycetota</taxon>
        <taxon>Actinomycetes</taxon>
        <taxon>Propionibacteriales</taxon>
        <taxon>Propionibacteriaceae</taxon>
        <taxon>Propionibacterium</taxon>
    </lineage>
</organism>
<comment type="cofactor">
    <cofactor evidence="1">
        <name>Zn(2+)</name>
        <dbReference type="ChEBI" id="CHEBI:29105"/>
    </cofactor>
</comment>
<dbReference type="PANTHER" id="PTHR43401:SF2">
    <property type="entry name" value="L-THREONINE 3-DEHYDROGENASE"/>
    <property type="match status" value="1"/>
</dbReference>
<dbReference type="SUPFAM" id="SSF51735">
    <property type="entry name" value="NAD(P)-binding Rossmann-fold domains"/>
    <property type="match status" value="1"/>
</dbReference>
<dbReference type="InterPro" id="IPR013149">
    <property type="entry name" value="ADH-like_C"/>
</dbReference>
<evidence type="ECO:0000313" key="5">
    <source>
        <dbReference type="EMBL" id="CEP25669.1"/>
    </source>
</evidence>
<dbReference type="AlphaFoldDB" id="A0A0B7NXH1"/>
<dbReference type="EMBL" id="LM676380">
    <property type="protein sequence ID" value="CEP25669.1"/>
    <property type="molecule type" value="Genomic_DNA"/>
</dbReference>
<feature type="domain" description="Alcohol dehydrogenase-like C-terminal" evidence="3">
    <location>
        <begin position="179"/>
        <end position="307"/>
    </location>
</feature>
<dbReference type="InterPro" id="IPR013154">
    <property type="entry name" value="ADH-like_N"/>
</dbReference>
<dbReference type="PANTHER" id="PTHR43401">
    <property type="entry name" value="L-THREONINE 3-DEHYDROGENASE"/>
    <property type="match status" value="1"/>
</dbReference>
<evidence type="ECO:0000259" key="3">
    <source>
        <dbReference type="Pfam" id="PF00107"/>
    </source>
</evidence>
<reference evidence="5" key="1">
    <citation type="submission" date="2014-08" db="EMBL/GenBank/DDBJ databases">
        <authorList>
            <person name="Falentin Helene"/>
        </authorList>
    </citation>
    <scope>NUCLEOTIDE SEQUENCE</scope>
</reference>
<name>A0A0B7NXH1_PROFF</name>